<dbReference type="Pfam" id="PF00089">
    <property type="entry name" value="Trypsin"/>
    <property type="match status" value="1"/>
</dbReference>
<comment type="caution">
    <text evidence="4">The sequence shown here is derived from an EMBL/GenBank/DDBJ whole genome shotgun (WGS) entry which is preliminary data.</text>
</comment>
<proteinExistence type="predicted"/>
<dbReference type="PANTHER" id="PTHR24252">
    <property type="entry name" value="ACROSIN-RELATED"/>
    <property type="match status" value="1"/>
</dbReference>
<dbReference type="InterPro" id="IPR043504">
    <property type="entry name" value="Peptidase_S1_PA_chymotrypsin"/>
</dbReference>
<keyword evidence="5" id="KW-1185">Reference proteome</keyword>
<evidence type="ECO:0000313" key="4">
    <source>
        <dbReference type="EMBL" id="GIY51582.1"/>
    </source>
</evidence>
<protein>
    <submittedName>
        <fullName evidence="4">Spermosin</fullName>
    </submittedName>
</protein>
<keyword evidence="1" id="KW-1015">Disulfide bond</keyword>
<dbReference type="InterPro" id="IPR009003">
    <property type="entry name" value="Peptidase_S1_PA"/>
</dbReference>
<feature type="region of interest" description="Disordered" evidence="2">
    <location>
        <begin position="26"/>
        <end position="49"/>
    </location>
</feature>
<dbReference type="SUPFAM" id="SSF50494">
    <property type="entry name" value="Trypsin-like serine proteases"/>
    <property type="match status" value="1"/>
</dbReference>
<dbReference type="Proteomes" id="UP001054837">
    <property type="component" value="Unassembled WGS sequence"/>
</dbReference>
<dbReference type="PROSITE" id="PS50240">
    <property type="entry name" value="TRYPSIN_DOM"/>
    <property type="match status" value="1"/>
</dbReference>
<reference evidence="4 5" key="1">
    <citation type="submission" date="2021-06" db="EMBL/GenBank/DDBJ databases">
        <title>Caerostris darwini draft genome.</title>
        <authorList>
            <person name="Kono N."/>
            <person name="Arakawa K."/>
        </authorList>
    </citation>
    <scope>NUCLEOTIDE SEQUENCE [LARGE SCALE GENOMIC DNA]</scope>
</reference>
<evidence type="ECO:0000256" key="1">
    <source>
        <dbReference type="ARBA" id="ARBA00023157"/>
    </source>
</evidence>
<dbReference type="SMART" id="SM00020">
    <property type="entry name" value="Tryp_SPc"/>
    <property type="match status" value="1"/>
</dbReference>
<sequence>MPVMSIINETAFIAPERLTFTTLPPELEGEPLTTIPETTESKSQTEILSSTDSAMKSARLESEPMAYTENPLFRNTTEVTVPGSISEKSVTEHYSETEAHTENPFMAKDITTTESSLKLKELEGFTEKPHLTTTESSVKLKELEGVTENPLLTTTGSSLKIKELEGVTENPLLTTTESSLKIKELEGVTENPHFTTTESSLKIKELEGVTENPHLTEETLTPTIETTQSAFETTFVTEKPSTVVKETTPSDLRETTPATETGTLIIETEVDTDGDLAIIAFNDSDGIIVKPLESVDELGNMENANNTQDYLTRSRMLEDGDGLSGIVYESTPTKDSGLTTDTPASDYTTTQIENVFASLLASKNISGYVDVSNKTMEDVIIDINTTPSPEAVESDTSPPEEETETENPLNIFDKLMKPFEENNSNIQNDSMMGLHLLTDELIADGRNTTMNIKDTCGMWDHPSNTSSFNETQFYHGWPALGYLQMIAETKMCAASIVSSLYVVTSLNCLSLRDHQLDPNKWAFVGGLYDEESQKDGVQNHLVTKIIPFTNTSMSVLFHENNLALVQLKDEIVSGKYSKNVCLPKDVEQPDMECYTTGWSKNASGDDKGKQYFSVPVDIISQDVCNSTTNYNGLLSDSLICAIYRNQSVPTCQMDFGSPLFCLNDDKWELHGLLNFPNPCDMVQPAVYNSINSIREWIMDTLLDKSS</sequence>
<evidence type="ECO:0000256" key="2">
    <source>
        <dbReference type="SAM" id="MobiDB-lite"/>
    </source>
</evidence>
<gene>
    <name evidence="4" type="ORF">CDAR_365121</name>
</gene>
<feature type="compositionally biased region" description="Polar residues" evidence="2">
    <location>
        <begin position="35"/>
        <end position="49"/>
    </location>
</feature>
<feature type="domain" description="Peptidase S1" evidence="3">
    <location>
        <begin position="442"/>
        <end position="702"/>
    </location>
</feature>
<organism evidence="4 5">
    <name type="scientific">Caerostris darwini</name>
    <dbReference type="NCBI Taxonomy" id="1538125"/>
    <lineage>
        <taxon>Eukaryota</taxon>
        <taxon>Metazoa</taxon>
        <taxon>Ecdysozoa</taxon>
        <taxon>Arthropoda</taxon>
        <taxon>Chelicerata</taxon>
        <taxon>Arachnida</taxon>
        <taxon>Araneae</taxon>
        <taxon>Araneomorphae</taxon>
        <taxon>Entelegynae</taxon>
        <taxon>Araneoidea</taxon>
        <taxon>Araneidae</taxon>
        <taxon>Caerostris</taxon>
    </lineage>
</organism>
<dbReference type="PANTHER" id="PTHR24252:SF7">
    <property type="entry name" value="HYALIN"/>
    <property type="match status" value="1"/>
</dbReference>
<dbReference type="AlphaFoldDB" id="A0AAV4U1L2"/>
<evidence type="ECO:0000259" key="3">
    <source>
        <dbReference type="PROSITE" id="PS50240"/>
    </source>
</evidence>
<evidence type="ECO:0000313" key="5">
    <source>
        <dbReference type="Proteomes" id="UP001054837"/>
    </source>
</evidence>
<dbReference type="GO" id="GO:0004252">
    <property type="term" value="F:serine-type endopeptidase activity"/>
    <property type="evidence" value="ECO:0007669"/>
    <property type="project" value="InterPro"/>
</dbReference>
<dbReference type="EMBL" id="BPLQ01010560">
    <property type="protein sequence ID" value="GIY51582.1"/>
    <property type="molecule type" value="Genomic_DNA"/>
</dbReference>
<dbReference type="InterPro" id="IPR001254">
    <property type="entry name" value="Trypsin_dom"/>
</dbReference>
<dbReference type="Gene3D" id="2.40.10.10">
    <property type="entry name" value="Trypsin-like serine proteases"/>
    <property type="match status" value="1"/>
</dbReference>
<name>A0AAV4U1L2_9ARAC</name>
<feature type="region of interest" description="Disordered" evidence="2">
    <location>
        <begin position="386"/>
        <end position="406"/>
    </location>
</feature>
<dbReference type="GO" id="GO:0006508">
    <property type="term" value="P:proteolysis"/>
    <property type="evidence" value="ECO:0007669"/>
    <property type="project" value="InterPro"/>
</dbReference>
<accession>A0AAV4U1L2</accession>